<dbReference type="PANTHER" id="PTHR37292:SF2">
    <property type="entry name" value="DUF262 DOMAIN-CONTAINING PROTEIN"/>
    <property type="match status" value="1"/>
</dbReference>
<dbReference type="RefSeq" id="WP_138327958.1">
    <property type="nucleotide sequence ID" value="NZ_VCDI01000012.1"/>
</dbReference>
<evidence type="ECO:0000313" key="2">
    <source>
        <dbReference type="EMBL" id="TLU70680.1"/>
    </source>
</evidence>
<dbReference type="EMBL" id="VCDI01000012">
    <property type="protein sequence ID" value="TLU70680.1"/>
    <property type="molecule type" value="Genomic_DNA"/>
</dbReference>
<sequence length="595" mass="66839">MYKPGGTLRDAVQAIETGRYVLPAIQREFVWRPDQICRLFDSIMQGIPFGTFLFWRVEPTSAEAYKFYGFVRDYHERDNPHCPDLGPITGRELTAVLDGQQRLSALNIGLRGSMAWRLPNKWKTNKNAYPVKHLYLNLLHKPDPDEEGEAYQFRFLDEPHAYVPGKDLWFRVPSILTMKSGPSMLGWVTKALITDGGMVPQEDATAAYEVLDLLHRVIHAENKVSYYEEDSQSLERVLRIFIRLNSGGTVLSYSDLLLSIAVAQWQELDARKEIHSLRDDLNAIGTGFTFSNDFILKAGLMLADISSVGFKVENFTKPNMAELEKRWSDIRRALILAVELAAFFGLSGQGRWAESSLLPIAYYLHRLRAPDNFVTHGSRAADRAAIQSWLVRSLVKPSGIWGSALDTLLTALRGVIRASQDGAFPARALEAEMKARGKGLEFSEAEVDFLLDTSYPDYRTFLLLSFLYPFVDLKNHFHVDHVFPKSMLTPAQLRRAGIAAEAIDDLSARTNRLPNLQLLGGAENNEKRAKLPKAWLASAFATEAAGVEFVSKHDLGSVPDSAIEFAAFFDARRIIMKMRLQKLLVAVPTTQDEAA</sequence>
<proteinExistence type="predicted"/>
<dbReference type="Proteomes" id="UP000305654">
    <property type="component" value="Unassembled WGS sequence"/>
</dbReference>
<comment type="caution">
    <text evidence="2">The sequence shown here is derived from an EMBL/GenBank/DDBJ whole genome shotgun (WGS) entry which is preliminary data.</text>
</comment>
<feature type="domain" description="GmrSD restriction endonucleases N-terminal" evidence="1">
    <location>
        <begin position="9"/>
        <end position="259"/>
    </location>
</feature>
<organism evidence="2 3">
    <name type="scientific">Lichenicoccus roseus</name>
    <dbReference type="NCBI Taxonomy" id="2683649"/>
    <lineage>
        <taxon>Bacteria</taxon>
        <taxon>Pseudomonadati</taxon>
        <taxon>Pseudomonadota</taxon>
        <taxon>Alphaproteobacteria</taxon>
        <taxon>Acetobacterales</taxon>
        <taxon>Acetobacteraceae</taxon>
        <taxon>Lichenicoccus</taxon>
    </lineage>
</organism>
<evidence type="ECO:0000259" key="1">
    <source>
        <dbReference type="Pfam" id="PF03235"/>
    </source>
</evidence>
<protein>
    <submittedName>
        <fullName evidence="2">DUF262 domain-containing protein</fullName>
    </submittedName>
</protein>
<reference evidence="2 3" key="1">
    <citation type="submission" date="2019-05" db="EMBL/GenBank/DDBJ databases">
        <authorList>
            <person name="Pankratov T."/>
            <person name="Grouzdev D."/>
        </authorList>
    </citation>
    <scope>NUCLEOTIDE SEQUENCE [LARGE SCALE GENOMIC DNA]</scope>
    <source>
        <strain evidence="2 3">KEBCLARHB70R</strain>
    </source>
</reference>
<accession>A0A5R9IYX6</accession>
<gene>
    <name evidence="2" type="ORF">FE263_20730</name>
</gene>
<dbReference type="AlphaFoldDB" id="A0A5R9IYX6"/>
<keyword evidence="3" id="KW-1185">Reference proteome</keyword>
<dbReference type="OrthoDB" id="9798761at2"/>
<dbReference type="InterPro" id="IPR004919">
    <property type="entry name" value="GmrSD_N"/>
</dbReference>
<name>A0A5R9IYX6_9PROT</name>
<evidence type="ECO:0000313" key="3">
    <source>
        <dbReference type="Proteomes" id="UP000305654"/>
    </source>
</evidence>
<dbReference type="Pfam" id="PF03235">
    <property type="entry name" value="GmrSD_N"/>
    <property type="match status" value="1"/>
</dbReference>
<dbReference type="PANTHER" id="PTHR37292">
    <property type="entry name" value="VNG6097C"/>
    <property type="match status" value="1"/>
</dbReference>